<feature type="non-terminal residue" evidence="3">
    <location>
        <position position="86"/>
    </location>
</feature>
<evidence type="ECO:0000313" key="3">
    <source>
        <dbReference type="EMBL" id="NEV65391.1"/>
    </source>
</evidence>
<accession>A0A6M0K7L7</accession>
<proteinExistence type="predicted"/>
<dbReference type="RefSeq" id="WP_164456703.1">
    <property type="nucleotide sequence ID" value="NZ_JAAIJQ010000265.1"/>
</dbReference>
<dbReference type="InterPro" id="IPR006842">
    <property type="entry name" value="Transposase_31"/>
</dbReference>
<sequence>MTTPTPHDCFFRENFARPAIARDFLRHQLPPALLAELDLGRLRISPDTFVTEALRKVYSDPEVSPLNSKSEHKLRERISSRKEHAW</sequence>
<evidence type="ECO:0000259" key="2">
    <source>
        <dbReference type="Pfam" id="PF04754"/>
    </source>
</evidence>
<gene>
    <name evidence="3" type="ORF">G3446_26840</name>
</gene>
<comment type="caution">
    <text evidence="3">The sequence shown here is derived from an EMBL/GenBank/DDBJ whole genome shotgun (WGS) entry which is preliminary data.</text>
</comment>
<organism evidence="3 4">
    <name type="scientific">Thiorhodococcus minor</name>
    <dbReference type="NCBI Taxonomy" id="57489"/>
    <lineage>
        <taxon>Bacteria</taxon>
        <taxon>Pseudomonadati</taxon>
        <taxon>Pseudomonadota</taxon>
        <taxon>Gammaproteobacteria</taxon>
        <taxon>Chromatiales</taxon>
        <taxon>Chromatiaceae</taxon>
        <taxon>Thiorhodococcus</taxon>
    </lineage>
</organism>
<feature type="region of interest" description="Disordered" evidence="1">
    <location>
        <begin position="61"/>
        <end position="86"/>
    </location>
</feature>
<protein>
    <submittedName>
        <fullName evidence="3">Rpn family recombination-promoting nuclease/putative transposase</fullName>
    </submittedName>
</protein>
<name>A0A6M0K7L7_9GAMM</name>
<keyword evidence="4" id="KW-1185">Reference proteome</keyword>
<feature type="compositionally biased region" description="Basic and acidic residues" evidence="1">
    <location>
        <begin position="69"/>
        <end position="86"/>
    </location>
</feature>
<feature type="domain" description="Transposase (putative) YhgA-like" evidence="2">
    <location>
        <begin position="5"/>
        <end position="60"/>
    </location>
</feature>
<evidence type="ECO:0000256" key="1">
    <source>
        <dbReference type="SAM" id="MobiDB-lite"/>
    </source>
</evidence>
<dbReference type="EMBL" id="JAAIJQ010000265">
    <property type="protein sequence ID" value="NEV65391.1"/>
    <property type="molecule type" value="Genomic_DNA"/>
</dbReference>
<evidence type="ECO:0000313" key="4">
    <source>
        <dbReference type="Proteomes" id="UP000483379"/>
    </source>
</evidence>
<dbReference type="Proteomes" id="UP000483379">
    <property type="component" value="Unassembled WGS sequence"/>
</dbReference>
<dbReference type="Pfam" id="PF04754">
    <property type="entry name" value="Transposase_31"/>
    <property type="match status" value="1"/>
</dbReference>
<reference evidence="3 4" key="1">
    <citation type="submission" date="2020-02" db="EMBL/GenBank/DDBJ databases">
        <title>Genome sequences of Thiorhodococcus mannitoliphagus and Thiorhodococcus minor, purple sulfur photosynthetic bacteria in the gammaproteobacterial family, Chromatiaceae.</title>
        <authorList>
            <person name="Aviles F.A."/>
            <person name="Meyer T.E."/>
            <person name="Kyndt J.A."/>
        </authorList>
    </citation>
    <scope>NUCLEOTIDE SEQUENCE [LARGE SCALE GENOMIC DNA]</scope>
    <source>
        <strain evidence="3 4">DSM 11518</strain>
    </source>
</reference>
<dbReference type="AlphaFoldDB" id="A0A6M0K7L7"/>